<evidence type="ECO:0000313" key="3">
    <source>
        <dbReference type="EMBL" id="POZ80220.1"/>
    </source>
</evidence>
<dbReference type="Pfam" id="PF00271">
    <property type="entry name" value="Helicase_C"/>
    <property type="match status" value="1"/>
</dbReference>
<dbReference type="PROSITE" id="PS51194">
    <property type="entry name" value="HELICASE_CTER"/>
    <property type="match status" value="1"/>
</dbReference>
<dbReference type="AlphaFoldDB" id="A0A2S5DMB0"/>
<dbReference type="Gene3D" id="6.10.140.530">
    <property type="match status" value="5"/>
</dbReference>
<dbReference type="SUPFAM" id="SSF52540">
    <property type="entry name" value="P-loop containing nucleoside triphosphate hydrolases"/>
    <property type="match status" value="1"/>
</dbReference>
<evidence type="ECO:0000259" key="2">
    <source>
        <dbReference type="PROSITE" id="PS51194"/>
    </source>
</evidence>
<dbReference type="Gene3D" id="3.40.50.300">
    <property type="entry name" value="P-loop containing nucleotide triphosphate hydrolases"/>
    <property type="match status" value="1"/>
</dbReference>
<accession>A0A2S5DMB0</accession>
<dbReference type="InterPro" id="IPR005114">
    <property type="entry name" value="Helicase_assoc"/>
</dbReference>
<dbReference type="Pfam" id="PF03457">
    <property type="entry name" value="HA"/>
    <property type="match status" value="5"/>
</dbReference>
<organism evidence="3 4">
    <name type="scientific">Burkholderia contaminans</name>
    <dbReference type="NCBI Taxonomy" id="488447"/>
    <lineage>
        <taxon>Bacteria</taxon>
        <taxon>Pseudomonadati</taxon>
        <taxon>Pseudomonadota</taxon>
        <taxon>Betaproteobacteria</taxon>
        <taxon>Burkholderiales</taxon>
        <taxon>Burkholderiaceae</taxon>
        <taxon>Burkholderia</taxon>
        <taxon>Burkholderia cepacia complex</taxon>
    </lineage>
</organism>
<evidence type="ECO:0000313" key="4">
    <source>
        <dbReference type="Proteomes" id="UP000238655"/>
    </source>
</evidence>
<sequence length="608" mass="68186">MIARSHNLCRTRRPNLQLSVGHCQSVANAIAIRQAAQKYGCKKVITFHDYVASAQEFANNTVAQTEVGMPIWHVNGAMPSGERFEIMSAFSASPIGVVTNARCLTEGVDLPAVDMVAFLSPKKAPVDIIQAIGRALRLHPGKQTGYMLLPLYVNQLNQDNLERALHESGYDRIWSVIEALREHDDVVKTAITDATVSSGKGVVTPGASGFGFIEMSGPAIHLDWLRAVIDIQCIEAIGSALDSLIGMLEAFAVEYGHVDVPQSYVVDGENLGRRCNALRESYRKGLLSEESVQRLEAIGFRWFPLADRFERVCAQVEQYATVHGHADVPSSYVVDGENLGRQCGTLRKSYRKGNLSEERVRRLEAIGFRWSPLDDDFERTFALLEQYATVNGHADVPSSYIVDGENLGWRCGTLRKSYRKGNLSEERVRRLEAIGFRWSLLSGRFERTCALLEQYAAAHGHADVQRWYVIDGEKLGEWCHTLRKSYRKGNLSEERVRRLEAIGFRWSPLDDDFERIYALLEQYATVNGHADVPSSYIVDGENLGWRCNALRQSYRKGTLSEERVRRLQAIGFRFARRRRRLTATDGCDHTSDSSTDSECDATVATETP</sequence>
<dbReference type="Proteomes" id="UP000238655">
    <property type="component" value="Unassembled WGS sequence"/>
</dbReference>
<dbReference type="InterPro" id="IPR001650">
    <property type="entry name" value="Helicase_C-like"/>
</dbReference>
<gene>
    <name evidence="3" type="ORF">C3743_40295</name>
</gene>
<dbReference type="PANTHER" id="PTHR33418">
    <property type="entry name" value="HELICASE-ASSOCIATED"/>
    <property type="match status" value="1"/>
</dbReference>
<evidence type="ECO:0000256" key="1">
    <source>
        <dbReference type="SAM" id="MobiDB-lite"/>
    </source>
</evidence>
<dbReference type="EMBL" id="PQVP01000006">
    <property type="protein sequence ID" value="POZ80220.1"/>
    <property type="molecule type" value="Genomic_DNA"/>
</dbReference>
<comment type="caution">
    <text evidence="3">The sequence shown here is derived from an EMBL/GenBank/DDBJ whole genome shotgun (WGS) entry which is preliminary data.</text>
</comment>
<proteinExistence type="predicted"/>
<dbReference type="RefSeq" id="WP_105750035.1">
    <property type="nucleotide sequence ID" value="NZ_PQVP01000006.1"/>
</dbReference>
<dbReference type="InterPro" id="IPR027417">
    <property type="entry name" value="P-loop_NTPase"/>
</dbReference>
<feature type="region of interest" description="Disordered" evidence="1">
    <location>
        <begin position="585"/>
        <end position="608"/>
    </location>
</feature>
<feature type="domain" description="Helicase C-terminal" evidence="2">
    <location>
        <begin position="31"/>
        <end position="195"/>
    </location>
</feature>
<dbReference type="PANTHER" id="PTHR33418:SF1">
    <property type="entry name" value="HELICASE-ASSOCIATED DOMAIN-CONTAINING PROTEIN"/>
    <property type="match status" value="1"/>
</dbReference>
<reference evidence="3 4" key="1">
    <citation type="submission" date="2018-01" db="EMBL/GenBank/DDBJ databases">
        <title>Successful Treatment of Persistent Burkholderia cepacia Bacteremia with Ceftazidime-Avibactam.</title>
        <authorList>
            <person name="Tamma P."/>
            <person name="Fan Y."/>
            <person name="Bergman Y."/>
            <person name="Sick-Samuels A."/>
            <person name="Hsu A."/>
            <person name="Timp W."/>
            <person name="Simner P."/>
        </authorList>
    </citation>
    <scope>NUCLEOTIDE SEQUENCE [LARGE SCALE GENOMIC DNA]</scope>
    <source>
        <strain evidence="3 4">170816</strain>
    </source>
</reference>
<name>A0A2S5DMB0_9BURK</name>
<protein>
    <recommendedName>
        <fullName evidence="2">Helicase C-terminal domain-containing protein</fullName>
    </recommendedName>
</protein>
<dbReference type="SMART" id="SM00490">
    <property type="entry name" value="HELICc"/>
    <property type="match status" value="1"/>
</dbReference>